<keyword evidence="3" id="KW-1185">Reference proteome</keyword>
<protein>
    <submittedName>
        <fullName evidence="2">Uncharacterized protein</fullName>
    </submittedName>
</protein>
<evidence type="ECO:0000256" key="1">
    <source>
        <dbReference type="SAM" id="Phobius"/>
    </source>
</evidence>
<gene>
    <name evidence="2" type="ORF">EG68_02362</name>
</gene>
<dbReference type="AlphaFoldDB" id="A0A8S9Z363"/>
<dbReference type="EMBL" id="JTDE01000930">
    <property type="protein sequence ID" value="KAF7260020.1"/>
    <property type="molecule type" value="Genomic_DNA"/>
</dbReference>
<evidence type="ECO:0000313" key="2">
    <source>
        <dbReference type="EMBL" id="KAF7260020.1"/>
    </source>
</evidence>
<dbReference type="Proteomes" id="UP000822476">
    <property type="component" value="Unassembled WGS sequence"/>
</dbReference>
<accession>A0A8S9Z363</accession>
<evidence type="ECO:0000313" key="3">
    <source>
        <dbReference type="Proteomes" id="UP000822476"/>
    </source>
</evidence>
<sequence>MIAEGVLVMGKVDDLDLVLLHGPALLAIMEWMKVLMDARVGVATIAEMHVRLRAVLLPDDVALGHGRVRGPIDLKACVHLIFIYFYMYVLFCFVRLLYTKLPGLVGAVSDYYVS</sequence>
<name>A0A8S9Z363_9TREM</name>
<proteinExistence type="predicted"/>
<organism evidence="2 3">
    <name type="scientific">Paragonimus skrjabini miyazakii</name>
    <dbReference type="NCBI Taxonomy" id="59628"/>
    <lineage>
        <taxon>Eukaryota</taxon>
        <taxon>Metazoa</taxon>
        <taxon>Spiralia</taxon>
        <taxon>Lophotrochozoa</taxon>
        <taxon>Platyhelminthes</taxon>
        <taxon>Trematoda</taxon>
        <taxon>Digenea</taxon>
        <taxon>Plagiorchiida</taxon>
        <taxon>Troglotremata</taxon>
        <taxon>Troglotrematidae</taxon>
        <taxon>Paragonimus</taxon>
    </lineage>
</organism>
<keyword evidence="1" id="KW-0472">Membrane</keyword>
<feature type="transmembrane region" description="Helical" evidence="1">
    <location>
        <begin position="77"/>
        <end position="98"/>
    </location>
</feature>
<comment type="caution">
    <text evidence="2">The sequence shown here is derived from an EMBL/GenBank/DDBJ whole genome shotgun (WGS) entry which is preliminary data.</text>
</comment>
<keyword evidence="1" id="KW-1133">Transmembrane helix</keyword>
<keyword evidence="1" id="KW-0812">Transmembrane</keyword>
<reference evidence="2" key="1">
    <citation type="submission" date="2019-07" db="EMBL/GenBank/DDBJ databases">
        <title>Annotation for the trematode Paragonimus miyazaki's.</title>
        <authorList>
            <person name="Choi Y.-J."/>
        </authorList>
    </citation>
    <scope>NUCLEOTIDE SEQUENCE</scope>
    <source>
        <strain evidence="2">Japan</strain>
    </source>
</reference>